<evidence type="ECO:0000313" key="3">
    <source>
        <dbReference type="EMBL" id="KGF63000.1"/>
    </source>
</evidence>
<evidence type="ECO:0000256" key="1">
    <source>
        <dbReference type="SAM" id="SignalP"/>
    </source>
</evidence>
<feature type="domain" description="DUF4124" evidence="2">
    <location>
        <begin position="12"/>
        <end position="56"/>
    </location>
</feature>
<name>A0A9X0JHN3_9PSED</name>
<accession>A0A9X0JHN3</accession>
<dbReference type="InterPro" id="IPR025392">
    <property type="entry name" value="DUF4124"/>
</dbReference>
<feature type="chain" id="PRO_5040971550" description="DUF4124 domain-containing protein" evidence="1">
    <location>
        <begin position="23"/>
        <end position="159"/>
    </location>
</feature>
<dbReference type="AlphaFoldDB" id="A0A9X0JHN3"/>
<protein>
    <recommendedName>
        <fullName evidence="2">DUF4124 domain-containing protein</fullName>
    </recommendedName>
</protein>
<gene>
    <name evidence="3" type="ORF">LT42_13705</name>
</gene>
<dbReference type="Pfam" id="PF13511">
    <property type="entry name" value="DUF4124"/>
    <property type="match status" value="1"/>
</dbReference>
<sequence>MPIHPMLSLTGLLLLLPLPAAATTVNRCHDQGGNVTFTTLSCGAGQDTTAVNINPASGMTFTPPTTKADALHPLRTREAVVVGQRDDGCGNVLNAQQRRKAIINYKTPTGMTKRDVESLLGKPDKIVSRNAEVRYVYSEKKGHSRQVIFDEHGCVKGKR</sequence>
<dbReference type="Proteomes" id="UP000029719">
    <property type="component" value="Unassembled WGS sequence"/>
</dbReference>
<comment type="caution">
    <text evidence="3">The sequence shown here is derived from an EMBL/GenBank/DDBJ whole genome shotgun (WGS) entry which is preliminary data.</text>
</comment>
<reference evidence="3 4" key="1">
    <citation type="submission" date="2014-09" db="EMBL/GenBank/DDBJ databases">
        <title>Genome sequence of Pseudomonas lutea strain DSM 17257T.</title>
        <authorList>
            <person name="Kwak Y."/>
            <person name="Shin J.-H."/>
        </authorList>
    </citation>
    <scope>NUCLEOTIDE SEQUENCE [LARGE SCALE GENOMIC DNA]</scope>
    <source>
        <strain evidence="3 4">DSM 17257</strain>
    </source>
</reference>
<evidence type="ECO:0000313" key="4">
    <source>
        <dbReference type="Proteomes" id="UP000029719"/>
    </source>
</evidence>
<dbReference type="EMBL" id="JRMB01000002">
    <property type="protein sequence ID" value="KGF63000.1"/>
    <property type="molecule type" value="Genomic_DNA"/>
</dbReference>
<organism evidence="3 4">
    <name type="scientific">Pseudomonas lutea</name>
    <dbReference type="NCBI Taxonomy" id="243924"/>
    <lineage>
        <taxon>Bacteria</taxon>
        <taxon>Pseudomonadati</taxon>
        <taxon>Pseudomonadota</taxon>
        <taxon>Gammaproteobacteria</taxon>
        <taxon>Pseudomonadales</taxon>
        <taxon>Pseudomonadaceae</taxon>
        <taxon>Pseudomonas</taxon>
    </lineage>
</organism>
<proteinExistence type="predicted"/>
<keyword evidence="1" id="KW-0732">Signal</keyword>
<dbReference type="RefSeq" id="WP_037013732.1">
    <property type="nucleotide sequence ID" value="NZ_JRMB01000002.1"/>
</dbReference>
<feature type="signal peptide" evidence="1">
    <location>
        <begin position="1"/>
        <end position="22"/>
    </location>
</feature>
<evidence type="ECO:0000259" key="2">
    <source>
        <dbReference type="Pfam" id="PF13511"/>
    </source>
</evidence>